<dbReference type="RefSeq" id="WP_114645848.1">
    <property type="nucleotide sequence ID" value="NZ_QQNH01000010.1"/>
</dbReference>
<gene>
    <name evidence="9" type="ORF">DVH29_09005</name>
</gene>
<organism evidence="9 10">
    <name type="scientific">Pelagibacterium lacus</name>
    <dbReference type="NCBI Taxonomy" id="2282655"/>
    <lineage>
        <taxon>Bacteria</taxon>
        <taxon>Pseudomonadati</taxon>
        <taxon>Pseudomonadota</taxon>
        <taxon>Alphaproteobacteria</taxon>
        <taxon>Hyphomicrobiales</taxon>
        <taxon>Devosiaceae</taxon>
        <taxon>Pelagibacterium</taxon>
    </lineage>
</organism>
<evidence type="ECO:0000256" key="6">
    <source>
        <dbReference type="ARBA" id="ARBA00022840"/>
    </source>
</evidence>
<accession>A0A369W9Y6</accession>
<dbReference type="EMBL" id="QQNH01000010">
    <property type="protein sequence ID" value="RDE08881.1"/>
    <property type="molecule type" value="Genomic_DNA"/>
</dbReference>
<dbReference type="InterPro" id="IPR003439">
    <property type="entry name" value="ABC_transporter-like_ATP-bd"/>
</dbReference>
<dbReference type="InterPro" id="IPR003593">
    <property type="entry name" value="AAA+_ATPase"/>
</dbReference>
<dbReference type="Pfam" id="PF08352">
    <property type="entry name" value="oligo_HPY"/>
    <property type="match status" value="1"/>
</dbReference>
<feature type="domain" description="ABC transporter" evidence="8">
    <location>
        <begin position="7"/>
        <end position="258"/>
    </location>
</feature>
<keyword evidence="3" id="KW-0813">Transport</keyword>
<evidence type="ECO:0000313" key="10">
    <source>
        <dbReference type="Proteomes" id="UP000253759"/>
    </source>
</evidence>
<name>A0A369W9Y6_9HYPH</name>
<evidence type="ECO:0000256" key="7">
    <source>
        <dbReference type="ARBA" id="ARBA00023136"/>
    </source>
</evidence>
<keyword evidence="6 9" id="KW-0067">ATP-binding</keyword>
<evidence type="ECO:0000259" key="8">
    <source>
        <dbReference type="PROSITE" id="PS50893"/>
    </source>
</evidence>
<dbReference type="PANTHER" id="PTHR43297">
    <property type="entry name" value="OLIGOPEPTIDE TRANSPORT ATP-BINDING PROTEIN APPD"/>
    <property type="match status" value="1"/>
</dbReference>
<dbReference type="PANTHER" id="PTHR43297:SF2">
    <property type="entry name" value="DIPEPTIDE TRANSPORT ATP-BINDING PROTEIN DPPD"/>
    <property type="match status" value="1"/>
</dbReference>
<dbReference type="Gene3D" id="3.40.50.300">
    <property type="entry name" value="P-loop containing nucleotide triphosphate hydrolases"/>
    <property type="match status" value="1"/>
</dbReference>
<evidence type="ECO:0000256" key="5">
    <source>
        <dbReference type="ARBA" id="ARBA00022741"/>
    </source>
</evidence>
<dbReference type="Pfam" id="PF00005">
    <property type="entry name" value="ABC_tran"/>
    <property type="match status" value="1"/>
</dbReference>
<dbReference type="CDD" id="cd03257">
    <property type="entry name" value="ABC_NikE_OppD_transporters"/>
    <property type="match status" value="1"/>
</dbReference>
<dbReference type="NCBIfam" id="TIGR01727">
    <property type="entry name" value="oligo_HPY"/>
    <property type="match status" value="1"/>
</dbReference>
<proteinExistence type="inferred from homology"/>
<dbReference type="PROSITE" id="PS00211">
    <property type="entry name" value="ABC_TRANSPORTER_1"/>
    <property type="match status" value="1"/>
</dbReference>
<dbReference type="OrthoDB" id="9815712at2"/>
<dbReference type="Proteomes" id="UP000253759">
    <property type="component" value="Unassembled WGS sequence"/>
</dbReference>
<evidence type="ECO:0000313" key="9">
    <source>
        <dbReference type="EMBL" id="RDE08881.1"/>
    </source>
</evidence>
<protein>
    <submittedName>
        <fullName evidence="9">ABC transporter ATP-binding protein</fullName>
    </submittedName>
</protein>
<dbReference type="PROSITE" id="PS50893">
    <property type="entry name" value="ABC_TRANSPORTER_2"/>
    <property type="match status" value="1"/>
</dbReference>
<evidence type="ECO:0000256" key="2">
    <source>
        <dbReference type="ARBA" id="ARBA00005417"/>
    </source>
</evidence>
<dbReference type="GO" id="GO:0016887">
    <property type="term" value="F:ATP hydrolysis activity"/>
    <property type="evidence" value="ECO:0007669"/>
    <property type="project" value="InterPro"/>
</dbReference>
<dbReference type="GO" id="GO:0005886">
    <property type="term" value="C:plasma membrane"/>
    <property type="evidence" value="ECO:0007669"/>
    <property type="project" value="UniProtKB-SubCell"/>
</dbReference>
<keyword evidence="4" id="KW-1003">Cell membrane</keyword>
<evidence type="ECO:0000256" key="3">
    <source>
        <dbReference type="ARBA" id="ARBA00022448"/>
    </source>
</evidence>
<dbReference type="InterPro" id="IPR017871">
    <property type="entry name" value="ABC_transporter-like_CS"/>
</dbReference>
<evidence type="ECO:0000256" key="4">
    <source>
        <dbReference type="ARBA" id="ARBA00022475"/>
    </source>
</evidence>
<dbReference type="GO" id="GO:0015833">
    <property type="term" value="P:peptide transport"/>
    <property type="evidence" value="ECO:0007669"/>
    <property type="project" value="InterPro"/>
</dbReference>
<dbReference type="InterPro" id="IPR013563">
    <property type="entry name" value="Oligopep_ABC_C"/>
</dbReference>
<comment type="caution">
    <text evidence="9">The sequence shown here is derived from an EMBL/GenBank/DDBJ whole genome shotgun (WGS) entry which is preliminary data.</text>
</comment>
<sequence length="337" mass="35987">MTREILLEVDHLKVDFASRAGLVQAISDVSLTVHKGETLGLVGESGSGKSVSAQAVAGLISSPGTITGGDIRWRGQSLLGRKGERYARSVRGKNIAMIFQDPMTSLNPLMTIGNQLGEGMRYHLGYSHAQARKRAEELLGAVGLSAPARRLDQYPHELSGGMRQRVMIAMAISCEPELLIADEPTTALDVTIQAQILELLASLQQQLGLAIILITHDLGVVAGLCARVAVMYAGRIVETGDVDTIFETPGHPYTQGLLRSTPSLEGTDETLLSIEGMPPSLINPPPGCAFLPRCPIGTDHCRKAPPMQDWNGSVVRCWKAGTNAWLPGVMLEPAAGL</sequence>
<dbReference type="InterPro" id="IPR027417">
    <property type="entry name" value="P-loop_NTPase"/>
</dbReference>
<dbReference type="GO" id="GO:0005524">
    <property type="term" value="F:ATP binding"/>
    <property type="evidence" value="ECO:0007669"/>
    <property type="project" value="UniProtKB-KW"/>
</dbReference>
<dbReference type="GO" id="GO:0055085">
    <property type="term" value="P:transmembrane transport"/>
    <property type="evidence" value="ECO:0007669"/>
    <property type="project" value="UniProtKB-ARBA"/>
</dbReference>
<keyword evidence="5" id="KW-0547">Nucleotide-binding</keyword>
<dbReference type="FunFam" id="3.40.50.300:FF:000016">
    <property type="entry name" value="Oligopeptide ABC transporter ATP-binding component"/>
    <property type="match status" value="1"/>
</dbReference>
<reference evidence="10" key="1">
    <citation type="submission" date="2018-07" db="EMBL/GenBank/DDBJ databases">
        <authorList>
            <person name="Liu B.-T."/>
            <person name="Du Z."/>
        </authorList>
    </citation>
    <scope>NUCLEOTIDE SEQUENCE [LARGE SCALE GENOMIC DNA]</scope>
    <source>
        <strain evidence="10">XYN52</strain>
    </source>
</reference>
<dbReference type="AlphaFoldDB" id="A0A369W9Y6"/>
<comment type="subcellular location">
    <subcellularLocation>
        <location evidence="1">Cell inner membrane</location>
        <topology evidence="1">Peripheral membrane protein</topology>
    </subcellularLocation>
</comment>
<keyword evidence="10" id="KW-1185">Reference proteome</keyword>
<evidence type="ECO:0000256" key="1">
    <source>
        <dbReference type="ARBA" id="ARBA00004417"/>
    </source>
</evidence>
<dbReference type="SMART" id="SM00382">
    <property type="entry name" value="AAA"/>
    <property type="match status" value="1"/>
</dbReference>
<keyword evidence="7" id="KW-0472">Membrane</keyword>
<dbReference type="InterPro" id="IPR050388">
    <property type="entry name" value="ABC_Ni/Peptide_Import"/>
</dbReference>
<dbReference type="SUPFAM" id="SSF52540">
    <property type="entry name" value="P-loop containing nucleoside triphosphate hydrolases"/>
    <property type="match status" value="1"/>
</dbReference>
<comment type="similarity">
    <text evidence="2">Belongs to the ABC transporter superfamily.</text>
</comment>